<dbReference type="GO" id="GO:0003824">
    <property type="term" value="F:catalytic activity"/>
    <property type="evidence" value="ECO:0007669"/>
    <property type="project" value="InterPro"/>
</dbReference>
<accession>A0A833XA58</accession>
<reference evidence="4" key="2">
    <citation type="submission" date="2020-03" db="EMBL/GenBank/DDBJ databases">
        <title>Walnut 2.0.</title>
        <authorList>
            <person name="Marrano A."/>
            <person name="Britton M."/>
            <person name="Zimin A.V."/>
            <person name="Zaini P.A."/>
            <person name="Workman R."/>
            <person name="Puiu D."/>
            <person name="Bianco L."/>
            <person name="Allen B.J."/>
            <person name="Troggio M."/>
            <person name="Leslie C.A."/>
            <person name="Timp W."/>
            <person name="Dendekar A."/>
            <person name="Salzberg S.L."/>
            <person name="Neale D.B."/>
        </authorList>
    </citation>
    <scope>NUCLEOTIDE SEQUENCE</scope>
    <source>
        <tissue evidence="4">Leaves</tissue>
    </source>
</reference>
<proteinExistence type="predicted"/>
<name>A0A833XA58_JUGRE</name>
<dbReference type="Pfam" id="PF14111">
    <property type="entry name" value="DUF4283"/>
    <property type="match status" value="1"/>
</dbReference>
<dbReference type="Proteomes" id="UP000619265">
    <property type="component" value="Unassembled WGS sequence"/>
</dbReference>
<dbReference type="InterPro" id="IPR036691">
    <property type="entry name" value="Endo/exonu/phosph_ase_sf"/>
</dbReference>
<dbReference type="Pfam" id="PF03372">
    <property type="entry name" value="Exo_endo_phos"/>
    <property type="match status" value="1"/>
</dbReference>
<evidence type="ECO:0000313" key="4">
    <source>
        <dbReference type="EMBL" id="KAF5458875.1"/>
    </source>
</evidence>
<dbReference type="Gramene" id="Jr10_19330_p1">
    <property type="protein sequence ID" value="cds.Jr10_19330_p1"/>
    <property type="gene ID" value="Jr10_19330"/>
</dbReference>
<sequence length="754" mass="86119">MRTAKGQASSSALPAHRSFADMVANAPQPIPVVEIPLRPPKVLDGEIYISFSKDEITKLAEPFIFSLVLKFLRNRPSLDDIRSCIRRRWGLVDQPVVSSMAAPRSVFVRFANEGDFKMAISRESCEMKGVSYRAFHWSTDYTEDTESPVVPVWISLPGLPPNMFHESFLENIILPIGKYVRSDNCTRCATRTDAARVCVEMNANKILLNRFGLGLCKTQGHNISKCRKASVQDGKNINLEGNKARSRRIYKEKELNEEETGQIPLISSVQVENRLFIEELEEGELQTQKVMLETGEGSTFAARFETQPDSDIPITQLEADRQLQVTEEIHLVEDCEALVQDMVTEKSIKNSDEAEGGMREVVMVEKMVGIFESLDEARLLQEKEIAKEPEDENNFVSLDEARWSEEIVVQVENDEADCDEGKEIEDEGEAQGSLSEGEKVENVLHRSKEKDFYSDPERNEQQRKSERIRSSKRVPSRPGIGCQVIAKSNQHITVVIEENNRRMRLSVVYAKCLRQERRQLWQEISDIPSPADDWVVAGDFNIIRSDAERRGGRPRSTAAMEEFNHFINLGGLQEMTFMGGPFSWCNGHASLTRSWVRLDRILMNNSCATNYPSACMEYLSRSSSDHAPMVMWLDKPSTRYGPSPFRFQEMWTRHEDFLNCVKTVWEEEAMGNGLWKLACKLKKLRVALKKWNVNVFGWTHTHIDQLEKEIVDLDSRLQVESSEEVDSALLAAKLELAEWTRREEVRLSQIAKQR</sequence>
<feature type="non-terminal residue" evidence="4">
    <location>
        <position position="754"/>
    </location>
</feature>
<protein>
    <recommendedName>
        <fullName evidence="6">DUF4283 domain-containing protein</fullName>
    </recommendedName>
</protein>
<feature type="domain" description="Endonuclease/exonuclease/phosphatase" evidence="2">
    <location>
        <begin position="510"/>
        <end position="626"/>
    </location>
</feature>
<evidence type="ECO:0000256" key="1">
    <source>
        <dbReference type="SAM" id="MobiDB-lite"/>
    </source>
</evidence>
<gene>
    <name evidence="4" type="ORF">F2P56_022870</name>
</gene>
<feature type="region of interest" description="Disordered" evidence="1">
    <location>
        <begin position="414"/>
        <end position="479"/>
    </location>
</feature>
<dbReference type="InterPro" id="IPR005135">
    <property type="entry name" value="Endo/exonuclease/phosphatase"/>
</dbReference>
<dbReference type="SUPFAM" id="SSF56219">
    <property type="entry name" value="DNase I-like"/>
    <property type="match status" value="1"/>
</dbReference>
<feature type="compositionally biased region" description="Basic and acidic residues" evidence="1">
    <location>
        <begin position="436"/>
        <end position="469"/>
    </location>
</feature>
<evidence type="ECO:0008006" key="6">
    <source>
        <dbReference type="Google" id="ProtNLM"/>
    </source>
</evidence>
<dbReference type="InterPro" id="IPR025558">
    <property type="entry name" value="DUF4283"/>
</dbReference>
<dbReference type="EMBL" id="LIHL02000010">
    <property type="protein sequence ID" value="KAF5458875.1"/>
    <property type="molecule type" value="Genomic_DNA"/>
</dbReference>
<evidence type="ECO:0000313" key="5">
    <source>
        <dbReference type="Proteomes" id="UP000619265"/>
    </source>
</evidence>
<comment type="caution">
    <text evidence="4">The sequence shown here is derived from an EMBL/GenBank/DDBJ whole genome shotgun (WGS) entry which is preliminary data.</text>
</comment>
<feature type="domain" description="DUF4283" evidence="3">
    <location>
        <begin position="65"/>
        <end position="140"/>
    </location>
</feature>
<organism evidence="4 5">
    <name type="scientific">Juglans regia</name>
    <name type="common">English walnut</name>
    <dbReference type="NCBI Taxonomy" id="51240"/>
    <lineage>
        <taxon>Eukaryota</taxon>
        <taxon>Viridiplantae</taxon>
        <taxon>Streptophyta</taxon>
        <taxon>Embryophyta</taxon>
        <taxon>Tracheophyta</taxon>
        <taxon>Spermatophyta</taxon>
        <taxon>Magnoliopsida</taxon>
        <taxon>eudicotyledons</taxon>
        <taxon>Gunneridae</taxon>
        <taxon>Pentapetalae</taxon>
        <taxon>rosids</taxon>
        <taxon>fabids</taxon>
        <taxon>Fagales</taxon>
        <taxon>Juglandaceae</taxon>
        <taxon>Juglans</taxon>
    </lineage>
</organism>
<reference evidence="4" key="1">
    <citation type="submission" date="2015-10" db="EMBL/GenBank/DDBJ databases">
        <authorList>
            <person name="Martinez-Garcia P.J."/>
            <person name="Crepeau M.W."/>
            <person name="Puiu D."/>
            <person name="Gonzalez-Ibeas D."/>
            <person name="Whalen J."/>
            <person name="Stevens K."/>
            <person name="Paul R."/>
            <person name="Butterfield T."/>
            <person name="Britton M."/>
            <person name="Reagan R."/>
            <person name="Chakraborty S."/>
            <person name="Walawage S.L."/>
            <person name="Vasquez-Gross H.A."/>
            <person name="Cardeno C."/>
            <person name="Famula R."/>
            <person name="Pratt K."/>
            <person name="Kuruganti S."/>
            <person name="Aradhya M.K."/>
            <person name="Leslie C.A."/>
            <person name="Dandekar A.M."/>
            <person name="Salzberg S.L."/>
            <person name="Wegrzyn J.L."/>
            <person name="Langley C.H."/>
            <person name="Neale D.B."/>
        </authorList>
    </citation>
    <scope>NUCLEOTIDE SEQUENCE</scope>
    <source>
        <tissue evidence="4">Leaves</tissue>
    </source>
</reference>
<evidence type="ECO:0000259" key="2">
    <source>
        <dbReference type="Pfam" id="PF03372"/>
    </source>
</evidence>
<dbReference type="PANTHER" id="PTHR33710:SF13">
    <property type="entry name" value="ENDONUCLEASE_EXONUCLEASE_PHOSPHATASE FAMILY PROTEIN"/>
    <property type="match status" value="1"/>
</dbReference>
<dbReference type="AlphaFoldDB" id="A0A833XA58"/>
<feature type="compositionally biased region" description="Acidic residues" evidence="1">
    <location>
        <begin position="414"/>
        <end position="429"/>
    </location>
</feature>
<evidence type="ECO:0000259" key="3">
    <source>
        <dbReference type="Pfam" id="PF14111"/>
    </source>
</evidence>
<dbReference type="Gene3D" id="3.60.10.10">
    <property type="entry name" value="Endonuclease/exonuclease/phosphatase"/>
    <property type="match status" value="1"/>
</dbReference>
<dbReference type="PANTHER" id="PTHR33710">
    <property type="entry name" value="BNAC02G09200D PROTEIN"/>
    <property type="match status" value="1"/>
</dbReference>